<evidence type="ECO:0000313" key="3">
    <source>
        <dbReference type="Proteomes" id="UP000297739"/>
    </source>
</evidence>
<dbReference type="Proteomes" id="UP000297739">
    <property type="component" value="Unassembled WGS sequence"/>
</dbReference>
<dbReference type="InterPro" id="IPR013783">
    <property type="entry name" value="Ig-like_fold"/>
</dbReference>
<dbReference type="CDD" id="cd15482">
    <property type="entry name" value="Sialidase_non-viral"/>
    <property type="match status" value="1"/>
</dbReference>
<comment type="caution">
    <text evidence="2">The sequence shown here is derived from an EMBL/GenBank/DDBJ whole genome shotgun (WGS) entry which is preliminary data.</text>
</comment>
<dbReference type="NCBIfam" id="TIGR04183">
    <property type="entry name" value="Por_Secre_tail"/>
    <property type="match status" value="1"/>
</dbReference>
<protein>
    <submittedName>
        <fullName evidence="2">T9SS type A sorting domain-containing protein</fullName>
    </submittedName>
</protein>
<accession>A0A4Z0PKD8</accession>
<dbReference type="InterPro" id="IPR015943">
    <property type="entry name" value="WD40/YVTN_repeat-like_dom_sf"/>
</dbReference>
<organism evidence="2 3">
    <name type="scientific">Hymenobacter elongatus</name>
    <dbReference type="NCBI Taxonomy" id="877208"/>
    <lineage>
        <taxon>Bacteria</taxon>
        <taxon>Pseudomonadati</taxon>
        <taxon>Bacteroidota</taxon>
        <taxon>Cytophagia</taxon>
        <taxon>Cytophagales</taxon>
        <taxon>Hymenobacteraceae</taxon>
        <taxon>Hymenobacter</taxon>
    </lineage>
</organism>
<dbReference type="Gene3D" id="2.130.10.10">
    <property type="entry name" value="YVTN repeat-like/Quinoprotein amine dehydrogenase"/>
    <property type="match status" value="2"/>
</dbReference>
<reference evidence="2 3" key="1">
    <citation type="submission" date="2019-04" db="EMBL/GenBank/DDBJ databases">
        <authorList>
            <person name="Feng G."/>
            <person name="Zhang J."/>
            <person name="Zhu H."/>
        </authorList>
    </citation>
    <scope>NUCLEOTIDE SEQUENCE [LARGE SCALE GENOMIC DNA]</scope>
    <source>
        <strain evidence="2 3">JCM 17223</strain>
    </source>
</reference>
<name>A0A4Z0PKD8_9BACT</name>
<dbReference type="Gene3D" id="2.60.40.10">
    <property type="entry name" value="Immunoglobulins"/>
    <property type="match status" value="1"/>
</dbReference>
<evidence type="ECO:0000256" key="1">
    <source>
        <dbReference type="SAM" id="MobiDB-lite"/>
    </source>
</evidence>
<proteinExistence type="predicted"/>
<dbReference type="InterPro" id="IPR052025">
    <property type="entry name" value="Xyloglucanase_GH74"/>
</dbReference>
<sequence>MKAIRSSVRRMRWVCAGLLIVASAVTGYELRRSPAPAEAKTRVRASVGPPEEGRTKRPDRPDLALKQEIALTRDPQTGTVPRERLLVAKAQIDQMLEARATQRLSAGSLSTALWTEKGPSNIGGRLRALMPDPSDATGNSVWVGSVGGGLWKSTNAAGASPTWNKVNDALGNLAVTTLAYNPANTNTMYFGTGEGYGNADAVRGLGIWKSTDHGATWVQLASTNNNATFHYVQRVVVDKNGWVYAATGNGLFRSKDNGANWTGVLLAGQGYSLSDVDVNPTTGAVYASLAMNAVGGGIYRSLSGDLGTFVNLRTLTNTGLPTTNDYTRVEVAIAPSDPTRLYALFCATDNTLFGVYRSSNGGETWQALPEPADVDPDIADTDFTRGQAWYDLAIAVSPTDPNTVFIGGIDLFKTSNGGASWQQTTHWYGGFGLQNVHADQHVIAFAPGSGTRAYFGNDGGFAVTANATATVPTIVHRNSGLNVTQFYSVAMHPTDYTYFLAGAQDNGTQQFGPSGGTTTRDVIGGDGAYCFIDEDQPQYQFGTYVFSNIYRSVNGGMTFPQIVADNNGSFINPMDYDSKANVLYYAYTSPGSPIGATTTTLRRCLNATGPAALAFASLTLPAASGAITHVAVSPNVDNRVYVGTDTGKVLRIDNANGPTPTVVTIYSDAFTNVSISCVAVERSTAVPNPDQHLLITIANYGSTLINVRQTVNGGTSWTAAEGTIPDMPVRWVVFDPTDGKRAMVATELGVWTTDNLTVATPNWQPSNTNLANVRVDMLRLRKADRMVVAATHGRGLFTSNIFNEAPLPVQLSSFTGRSTAQGVALRWQTASELNTRSFEVERAATGQPFVTLTSKPAAGNSSTAKTYSYLDELVGTGTYAYRLHQIDQDGSATYSPVVTVAVKESAASVLRGAYPNPFAHTLTVELGALAQEGATVRLTDLRGRPVYRAVVAPHERTVQLRAPDNLSSGAYILTVRTGSQLAHRQVMLQR</sequence>
<dbReference type="GO" id="GO:0010411">
    <property type="term" value="P:xyloglucan metabolic process"/>
    <property type="evidence" value="ECO:0007669"/>
    <property type="project" value="TreeGrafter"/>
</dbReference>
<dbReference type="AlphaFoldDB" id="A0A4Z0PKD8"/>
<dbReference type="PANTHER" id="PTHR43739">
    <property type="entry name" value="XYLOGLUCANASE (EUROFUNG)"/>
    <property type="match status" value="1"/>
</dbReference>
<feature type="compositionally biased region" description="Basic and acidic residues" evidence="1">
    <location>
        <begin position="51"/>
        <end position="61"/>
    </location>
</feature>
<keyword evidence="3" id="KW-1185">Reference proteome</keyword>
<feature type="region of interest" description="Disordered" evidence="1">
    <location>
        <begin position="32"/>
        <end position="61"/>
    </location>
</feature>
<dbReference type="SUPFAM" id="SSF110296">
    <property type="entry name" value="Oligoxyloglucan reducing end-specific cellobiohydrolase"/>
    <property type="match status" value="1"/>
</dbReference>
<dbReference type="PANTHER" id="PTHR43739:SF5">
    <property type="entry name" value="EXO-ALPHA-SIALIDASE"/>
    <property type="match status" value="1"/>
</dbReference>
<dbReference type="InterPro" id="IPR026444">
    <property type="entry name" value="Secre_tail"/>
</dbReference>
<gene>
    <name evidence="2" type="ORF">E5J99_11690</name>
</gene>
<evidence type="ECO:0000313" key="2">
    <source>
        <dbReference type="EMBL" id="TGE15641.1"/>
    </source>
</evidence>
<dbReference type="EMBL" id="SRLD01000021">
    <property type="protein sequence ID" value="TGE15641.1"/>
    <property type="molecule type" value="Genomic_DNA"/>
</dbReference>
<dbReference type="InterPro" id="IPR036278">
    <property type="entry name" value="Sialidase_sf"/>
</dbReference>
<dbReference type="SUPFAM" id="SSF50939">
    <property type="entry name" value="Sialidases"/>
    <property type="match status" value="1"/>
</dbReference>